<keyword evidence="3" id="KW-1185">Reference proteome</keyword>
<dbReference type="Proteomes" id="UP001312865">
    <property type="component" value="Unassembled WGS sequence"/>
</dbReference>
<dbReference type="SMART" id="SM00849">
    <property type="entry name" value="Lactamase_B"/>
    <property type="match status" value="1"/>
</dbReference>
<accession>A0ABU8HB22</accession>
<proteinExistence type="predicted"/>
<dbReference type="InterPro" id="IPR001279">
    <property type="entry name" value="Metallo-B-lactamas"/>
</dbReference>
<organism evidence="2 3">
    <name type="scientific">Bacillus spongiae</name>
    <dbReference type="NCBI Taxonomy" id="2683610"/>
    <lineage>
        <taxon>Bacteria</taxon>
        <taxon>Bacillati</taxon>
        <taxon>Bacillota</taxon>
        <taxon>Bacilli</taxon>
        <taxon>Bacillales</taxon>
        <taxon>Bacillaceae</taxon>
        <taxon>Bacillus</taxon>
    </lineage>
</organism>
<sequence>MTVKTFPFTISTLGTKMKICVFLVDNVLIDTGPSRIQKKVVPIIKDLSFEKVVLTHHHEDHSGNASWIQNHLNKPIYVHSIGMELCEQKSSLPPYRALFWGNRPGFSVRELPRVVKTKHHELQVVHTPGHAEDHVCLVDEDNQLCFTGDLYLHHTPLSMFRFESIPEIMSSLKRILQYSFKDIYCSHKGIIPNGRQVLIRKLTYLEEISDEIETQYNEGNSLTEIRNNLFPRNTLFQYISLFENSPNHIVQSVLSEYIKQEK</sequence>
<dbReference type="Pfam" id="PF00753">
    <property type="entry name" value="Lactamase_B"/>
    <property type="match status" value="1"/>
</dbReference>
<feature type="domain" description="Metallo-beta-lactamase" evidence="1">
    <location>
        <begin position="17"/>
        <end position="187"/>
    </location>
</feature>
<comment type="caution">
    <text evidence="2">The sequence shown here is derived from an EMBL/GenBank/DDBJ whole genome shotgun (WGS) entry which is preliminary data.</text>
</comment>
<name>A0ABU8HB22_9BACI</name>
<dbReference type="InterPro" id="IPR036866">
    <property type="entry name" value="RibonucZ/Hydroxyglut_hydro"/>
</dbReference>
<dbReference type="Gene3D" id="3.60.15.10">
    <property type="entry name" value="Ribonuclease Z/Hydroxyacylglutathione hydrolase-like"/>
    <property type="match status" value="1"/>
</dbReference>
<evidence type="ECO:0000313" key="2">
    <source>
        <dbReference type="EMBL" id="MEI5906357.1"/>
    </source>
</evidence>
<dbReference type="InterPro" id="IPR050662">
    <property type="entry name" value="Sec-metab_biosynth-thioest"/>
</dbReference>
<protein>
    <submittedName>
        <fullName evidence="2">MBL fold metallo-hydrolase</fullName>
    </submittedName>
</protein>
<reference evidence="2 3" key="1">
    <citation type="journal article" date="2018" name="J. Microbiol.">
        <title>Bacillus spongiae sp. nov., isolated from sponge of Jeju Island.</title>
        <authorList>
            <person name="Lee G.E."/>
            <person name="Im W.T."/>
            <person name="Park J.S."/>
        </authorList>
    </citation>
    <scope>NUCLEOTIDE SEQUENCE [LARGE SCALE GENOMIC DNA]</scope>
    <source>
        <strain evidence="2 3">135PIL107-10</strain>
    </source>
</reference>
<dbReference type="SUPFAM" id="SSF56281">
    <property type="entry name" value="Metallo-hydrolase/oxidoreductase"/>
    <property type="match status" value="1"/>
</dbReference>
<dbReference type="EMBL" id="JBBAXC010000003">
    <property type="protein sequence ID" value="MEI5906357.1"/>
    <property type="molecule type" value="Genomic_DNA"/>
</dbReference>
<dbReference type="RefSeq" id="WP_336585790.1">
    <property type="nucleotide sequence ID" value="NZ_JBBAXC010000003.1"/>
</dbReference>
<dbReference type="PANTHER" id="PTHR23131">
    <property type="entry name" value="ENDORIBONUCLEASE LACTB2"/>
    <property type="match status" value="1"/>
</dbReference>
<evidence type="ECO:0000259" key="1">
    <source>
        <dbReference type="SMART" id="SM00849"/>
    </source>
</evidence>
<evidence type="ECO:0000313" key="3">
    <source>
        <dbReference type="Proteomes" id="UP001312865"/>
    </source>
</evidence>
<gene>
    <name evidence="2" type="ORF">WAK64_04730</name>
</gene>